<evidence type="ECO:0000256" key="1">
    <source>
        <dbReference type="SAM" id="Coils"/>
    </source>
</evidence>
<name>A0A835WEN2_CHLIN</name>
<dbReference type="AlphaFoldDB" id="A0A835WEN2"/>
<dbReference type="OrthoDB" id="535555at2759"/>
<feature type="compositionally biased region" description="Low complexity" evidence="2">
    <location>
        <begin position="138"/>
        <end position="151"/>
    </location>
</feature>
<organism evidence="3 4">
    <name type="scientific">Chlamydomonas incerta</name>
    <dbReference type="NCBI Taxonomy" id="51695"/>
    <lineage>
        <taxon>Eukaryota</taxon>
        <taxon>Viridiplantae</taxon>
        <taxon>Chlorophyta</taxon>
        <taxon>core chlorophytes</taxon>
        <taxon>Chlorophyceae</taxon>
        <taxon>CS clade</taxon>
        <taxon>Chlamydomonadales</taxon>
        <taxon>Chlamydomonadaceae</taxon>
        <taxon>Chlamydomonas</taxon>
    </lineage>
</organism>
<reference evidence="3" key="1">
    <citation type="journal article" date="2020" name="bioRxiv">
        <title>Comparative genomics of Chlamydomonas.</title>
        <authorList>
            <person name="Craig R.J."/>
            <person name="Hasan A.R."/>
            <person name="Ness R.W."/>
            <person name="Keightley P.D."/>
        </authorList>
    </citation>
    <scope>NUCLEOTIDE SEQUENCE</scope>
    <source>
        <strain evidence="3">SAG 7.73</strain>
    </source>
</reference>
<dbReference type="Proteomes" id="UP000650467">
    <property type="component" value="Unassembled WGS sequence"/>
</dbReference>
<feature type="region of interest" description="Disordered" evidence="2">
    <location>
        <begin position="124"/>
        <end position="161"/>
    </location>
</feature>
<proteinExistence type="predicted"/>
<feature type="region of interest" description="Disordered" evidence="2">
    <location>
        <begin position="370"/>
        <end position="415"/>
    </location>
</feature>
<feature type="compositionally biased region" description="Low complexity" evidence="2">
    <location>
        <begin position="54"/>
        <end position="78"/>
    </location>
</feature>
<evidence type="ECO:0000313" key="4">
    <source>
        <dbReference type="Proteomes" id="UP000650467"/>
    </source>
</evidence>
<evidence type="ECO:0000256" key="2">
    <source>
        <dbReference type="SAM" id="MobiDB-lite"/>
    </source>
</evidence>
<feature type="region of interest" description="Disordered" evidence="2">
    <location>
        <begin position="54"/>
        <end position="83"/>
    </location>
</feature>
<keyword evidence="4" id="KW-1185">Reference proteome</keyword>
<gene>
    <name evidence="3" type="ORF">HXX76_000571</name>
</gene>
<accession>A0A835WEN2</accession>
<feature type="compositionally biased region" description="Low complexity" evidence="2">
    <location>
        <begin position="384"/>
        <end position="400"/>
    </location>
</feature>
<comment type="caution">
    <text evidence="3">The sequence shown here is derived from an EMBL/GenBank/DDBJ whole genome shotgun (WGS) entry which is preliminary data.</text>
</comment>
<protein>
    <submittedName>
        <fullName evidence="3">Uncharacterized protein</fullName>
    </submittedName>
</protein>
<feature type="coiled-coil region" evidence="1">
    <location>
        <begin position="167"/>
        <end position="194"/>
    </location>
</feature>
<dbReference type="EMBL" id="JAEHOC010000001">
    <property type="protein sequence ID" value="KAG2445968.1"/>
    <property type="molecule type" value="Genomic_DNA"/>
</dbReference>
<evidence type="ECO:0000313" key="3">
    <source>
        <dbReference type="EMBL" id="KAG2445968.1"/>
    </source>
</evidence>
<keyword evidence="1" id="KW-0175">Coiled coil</keyword>
<sequence>MNEDEDGLVGTGPQALDILAGLASLGIAPSLREQVQQALADLTHAAGAVAADAAYPDTPGTGARVTSGASASTSTSSAKDSTLQRKIAELEQKMTMSRSIMKKLYHKNVELEKELAVARANQHGVDLVPPPTAGPGSGSSRPGTSIRPSTTASAYGAGDAGPMAQALQERDLTIRQMQQALEAARRRCSLLELQLAGGPAGGGAGPGAGLGAAGGKGVSADSLRDLLAQSALHQQKYKQIREDYNRLLNKRASTVAGGSRSTTATAVAARTLVDDLQKRLAAEVQEREAEAALYSARLYESEKALSDWYVEKRLLEEHIARLSAEVAERDKIDAEIEGCVASLLERLRAVEADNEALRARAVAAGLPVDVGGSGAGEEGDRGTRAGTPARGGAAAGAGANAHKRGSAGADVLVVR</sequence>